<evidence type="ECO:0000256" key="1">
    <source>
        <dbReference type="SAM" id="Phobius"/>
    </source>
</evidence>
<evidence type="ECO:0008006" key="4">
    <source>
        <dbReference type="Google" id="ProtNLM"/>
    </source>
</evidence>
<sequence length="76" mass="8063">MNNTSLLRLQIRVQQAFADLRDDERGQAMIEYAGIALIVAMLVAVAGGALTSQGRQIGNIIAAKIMEAVGNLHVGD</sequence>
<keyword evidence="1" id="KW-0812">Transmembrane</keyword>
<proteinExistence type="predicted"/>
<gene>
    <name evidence="2" type="ORF">OHJ16_01265</name>
</gene>
<evidence type="ECO:0000313" key="2">
    <source>
        <dbReference type="EMBL" id="MCZ0856680.1"/>
    </source>
</evidence>
<dbReference type="Proteomes" id="UP001072034">
    <property type="component" value="Unassembled WGS sequence"/>
</dbReference>
<feature type="transmembrane region" description="Helical" evidence="1">
    <location>
        <begin position="29"/>
        <end position="50"/>
    </location>
</feature>
<protein>
    <recommendedName>
        <fullName evidence="4">Flp family type IVb pilin</fullName>
    </recommendedName>
</protein>
<keyword evidence="3" id="KW-1185">Reference proteome</keyword>
<evidence type="ECO:0000313" key="3">
    <source>
        <dbReference type="Proteomes" id="UP001072034"/>
    </source>
</evidence>
<keyword evidence="1" id="KW-1133">Transmembrane helix</keyword>
<reference evidence="2" key="1">
    <citation type="submission" date="2022-10" db="EMBL/GenBank/DDBJ databases">
        <title>Genome sequence of Actinomyces israelii ATCC 10048.</title>
        <authorList>
            <person name="Watt R.M."/>
            <person name="Tong W.M."/>
        </authorList>
    </citation>
    <scope>NUCLEOTIDE SEQUENCE</scope>
    <source>
        <strain evidence="2">ATCC 10048</strain>
    </source>
</reference>
<keyword evidence="1" id="KW-0472">Membrane</keyword>
<comment type="caution">
    <text evidence="2">The sequence shown here is derived from an EMBL/GenBank/DDBJ whole genome shotgun (WGS) entry which is preliminary data.</text>
</comment>
<organism evidence="2 3">
    <name type="scientific">Actinomyces israelii</name>
    <dbReference type="NCBI Taxonomy" id="1659"/>
    <lineage>
        <taxon>Bacteria</taxon>
        <taxon>Bacillati</taxon>
        <taxon>Actinomycetota</taxon>
        <taxon>Actinomycetes</taxon>
        <taxon>Actinomycetales</taxon>
        <taxon>Actinomycetaceae</taxon>
        <taxon>Actinomyces</taxon>
    </lineage>
</organism>
<dbReference type="RefSeq" id="WP_268916408.1">
    <property type="nucleotide sequence ID" value="NZ_CP124548.1"/>
</dbReference>
<name>A0ABT4I629_9ACTO</name>
<dbReference type="EMBL" id="JAPTMY010000002">
    <property type="protein sequence ID" value="MCZ0856680.1"/>
    <property type="molecule type" value="Genomic_DNA"/>
</dbReference>
<accession>A0ABT4I629</accession>